<dbReference type="InterPro" id="IPR052958">
    <property type="entry name" value="IFN-induced_PKR_regulator"/>
</dbReference>
<evidence type="ECO:0000256" key="2">
    <source>
        <dbReference type="ARBA" id="ARBA00022771"/>
    </source>
</evidence>
<keyword evidence="5" id="KW-1185">Reference proteome</keyword>
<reference evidence="6" key="2">
    <citation type="submission" date="2025-08" db="UniProtKB">
        <authorList>
            <consortium name="RefSeq"/>
        </authorList>
    </citation>
    <scope>IDENTIFICATION</scope>
    <source>
        <strain evidence="6">J_2021</strain>
        <tissue evidence="6">Erythrocytes</tissue>
    </source>
</reference>
<keyword evidence="3" id="KW-0862">Zinc</keyword>
<dbReference type="InterPro" id="IPR006612">
    <property type="entry name" value="THAP_Znf"/>
</dbReference>
<dbReference type="SMART" id="SM00692">
    <property type="entry name" value="DM3"/>
    <property type="match status" value="1"/>
</dbReference>
<evidence type="ECO:0000313" key="6">
    <source>
        <dbReference type="RefSeq" id="XP_018105894.1"/>
    </source>
</evidence>
<dbReference type="KEGG" id="xla:108710041"/>
<evidence type="ECO:0000313" key="5">
    <source>
        <dbReference type="Proteomes" id="UP000186698"/>
    </source>
</evidence>
<keyword evidence="1" id="KW-0479">Metal-binding</keyword>
<evidence type="ECO:0000256" key="4">
    <source>
        <dbReference type="ARBA" id="ARBA00023125"/>
    </source>
</evidence>
<dbReference type="PROSITE" id="PS50950">
    <property type="entry name" value="ZF_THAP"/>
    <property type="match status" value="1"/>
</dbReference>
<evidence type="ECO:0000313" key="7">
    <source>
        <dbReference type="Xenbase" id="XB-GENE-17340494"/>
    </source>
</evidence>
<evidence type="ECO:0000256" key="1">
    <source>
        <dbReference type="ARBA" id="ARBA00022723"/>
    </source>
</evidence>
<dbReference type="STRING" id="8355.A0A1L8HB76"/>
<gene>
    <name evidence="6 7" type="primary">thap12.S</name>
</gene>
<dbReference type="CTD" id="108710041"/>
<dbReference type="GO" id="GO:0003677">
    <property type="term" value="F:DNA binding"/>
    <property type="evidence" value="ECO:0007669"/>
    <property type="project" value="UniProtKB-UniRule"/>
</dbReference>
<protein>
    <submittedName>
        <fullName evidence="6">52 kDa repressor of the inhibitor of the protein kinase</fullName>
    </submittedName>
</protein>
<organism evidence="5 6">
    <name type="scientific">Xenopus laevis</name>
    <name type="common">African clawed frog</name>
    <dbReference type="NCBI Taxonomy" id="8355"/>
    <lineage>
        <taxon>Eukaryota</taxon>
        <taxon>Metazoa</taxon>
        <taxon>Chordata</taxon>
        <taxon>Craniata</taxon>
        <taxon>Vertebrata</taxon>
        <taxon>Euteleostomi</taxon>
        <taxon>Amphibia</taxon>
        <taxon>Batrachia</taxon>
        <taxon>Anura</taxon>
        <taxon>Pipoidea</taxon>
        <taxon>Pipidae</taxon>
        <taxon>Xenopodinae</taxon>
        <taxon>Xenopus</taxon>
        <taxon>Xenopus</taxon>
    </lineage>
</organism>
<keyword evidence="2" id="KW-0863">Zinc-finger</keyword>
<dbReference type="Pfam" id="PF05485">
    <property type="entry name" value="THAP"/>
    <property type="match status" value="1"/>
</dbReference>
<dbReference type="Proteomes" id="UP000186698">
    <property type="component" value="Chromosome 2S"/>
</dbReference>
<reference evidence="5" key="1">
    <citation type="submission" date="2024-06" db="UniProtKB">
        <authorList>
            <consortium name="RefSeq"/>
        </authorList>
    </citation>
    <scope>NUCLEOTIDE SEQUENCE [LARGE SCALE GENOMIC DNA]</scope>
    <source>
        <strain evidence="5">J_2021</strain>
    </source>
</reference>
<dbReference type="SMART" id="SM00980">
    <property type="entry name" value="THAP"/>
    <property type="match status" value="1"/>
</dbReference>
<sequence length="753" mass="86345">MPNFCAAPNCTRKSTQSDLAFFRFPRDPDRCQKWVENCRRADLEDKTPDQLNKHYRLCAQHFEDSMICRSSPYRTVLRENAIPTIFDLTSHLNNPGRRRKRIKELTEEEIRMLKERKYDAVVPDQENHKSNNDLEVHQVEVVQLGQGPTLTAEEKENKDYLKSLFEILILMGKQNIPLDGHNSEVPTGVFIPDSFQALLEYRINSGDEILRKRFETTAVNLEYCSRTQQRHMLEICESCIRDDILREVRDANFFSIVTEDAVSLGGEEHMPVFVRFIDETNNLREEFIGFLTCEGDAKTLALNFHTTLTEKWGLNMEFCRGQAYVTSSGLSANVKFVASQLLEMYPQAVHTLSSTCALNIWLAKVVPVAGVSIVLGTLKDLYSFFQKLPQLKVELERTIHVLFQGNEEKAADYKNLLQTEWISRHDTFEIIVGLLQAFILCLDKIASDNSFKCNTKVTSRAFILSSALSDFDFLVTAVILKNALSFTRAFGKNLQGLTSDIFSAANSLTAVLHSLNEVKENIEVYHEFWFEEATNLAEKLGVQVKLPSRFHTLQLTDLQPDLTVESFYKDALSLPTVEHVIQGLKDIFSEQHLKALKCLSLVPSVMGQLKFSTSEEHNTDMYKCDLPNPDTLSAELHCWRVKWKHRGKDVELPSNIYESLHLSDIKFFPNVLALLKVLCTLPVIRVDNEKYEVGRKRLKEYLKNTAVEHRSCQLAMLNINYDSKHDLDLMVDTYITMYEENRAVANSEMSEEV</sequence>
<dbReference type="AGR" id="Xenbase:XB-GENE-17340494"/>
<dbReference type="OMA" id="PTELNCW"/>
<proteinExistence type="predicted"/>
<dbReference type="PaxDb" id="8355-A0A1L8HB76"/>
<dbReference type="RefSeq" id="XP_018105894.1">
    <property type="nucleotide sequence ID" value="XM_018250405.2"/>
</dbReference>
<dbReference type="GO" id="GO:0008270">
    <property type="term" value="F:zinc ion binding"/>
    <property type="evidence" value="ECO:0007669"/>
    <property type="project" value="UniProtKB-KW"/>
</dbReference>
<accession>A0A1L8HB76</accession>
<dbReference type="PANTHER" id="PTHR46289">
    <property type="entry name" value="52 KDA REPRESSOR OF THE INHIBITOR OF THE PROTEIN KINASE-LIKE PROTEIN-RELATED"/>
    <property type="match status" value="1"/>
</dbReference>
<dbReference type="SUPFAM" id="SSF57716">
    <property type="entry name" value="Glucocorticoid receptor-like (DNA-binding domain)"/>
    <property type="match status" value="1"/>
</dbReference>
<dbReference type="PANTHER" id="PTHR46289:SF16">
    <property type="entry name" value="52 KDA REPRESSOR OF THE INHIBITOR OF THE PROTEIN KINASE"/>
    <property type="match status" value="1"/>
</dbReference>
<dbReference type="AlphaFoldDB" id="A0A1L8HB76"/>
<dbReference type="Bgee" id="108710041">
    <property type="expression patterns" value="Expressed in egg cell and 19 other cell types or tissues"/>
</dbReference>
<keyword evidence="4" id="KW-0238">DNA-binding</keyword>
<dbReference type="Xenbase" id="XB-GENE-17340494">
    <property type="gene designation" value="thap12.S"/>
</dbReference>
<dbReference type="OrthoDB" id="7683421at2759"/>
<name>A0A1L8HB76_XENLA</name>
<dbReference type="GeneID" id="108710041"/>
<evidence type="ECO:0000256" key="3">
    <source>
        <dbReference type="ARBA" id="ARBA00022833"/>
    </source>
</evidence>